<dbReference type="InterPro" id="IPR059000">
    <property type="entry name" value="ATPase_P-type_domA"/>
</dbReference>
<keyword evidence="11" id="KW-1185">Reference proteome</keyword>
<comment type="caution">
    <text evidence="10">The sequence shown here is derived from an EMBL/GenBank/DDBJ whole genome shotgun (WGS) entry which is preliminary data.</text>
</comment>
<evidence type="ECO:0000256" key="6">
    <source>
        <dbReference type="ARBA" id="ARBA00022989"/>
    </source>
</evidence>
<evidence type="ECO:0000256" key="1">
    <source>
        <dbReference type="ARBA" id="ARBA00004141"/>
    </source>
</evidence>
<gene>
    <name evidence="10" type="ORF">YP76_11435</name>
</gene>
<comment type="subcellular location">
    <subcellularLocation>
        <location evidence="1">Membrane</location>
        <topology evidence="1">Multi-pass membrane protein</topology>
    </subcellularLocation>
</comment>
<evidence type="ECO:0000313" key="11">
    <source>
        <dbReference type="Proteomes" id="UP000033874"/>
    </source>
</evidence>
<dbReference type="PROSITE" id="PS00154">
    <property type="entry name" value="ATPASE_E1_E2"/>
    <property type="match status" value="1"/>
</dbReference>
<dbReference type="EMBL" id="LBIC01000005">
    <property type="protein sequence ID" value="KKW91740.1"/>
    <property type="molecule type" value="Genomic_DNA"/>
</dbReference>
<dbReference type="SUPFAM" id="SSF56784">
    <property type="entry name" value="HAD-like"/>
    <property type="match status" value="1"/>
</dbReference>
<dbReference type="InterPro" id="IPR036412">
    <property type="entry name" value="HAD-like_sf"/>
</dbReference>
<keyword evidence="6 8" id="KW-1133">Transmembrane helix</keyword>
<dbReference type="SFLD" id="SFLDS00003">
    <property type="entry name" value="Haloacid_Dehalogenase"/>
    <property type="match status" value="1"/>
</dbReference>
<feature type="transmembrane region" description="Helical" evidence="8">
    <location>
        <begin position="787"/>
        <end position="805"/>
    </location>
</feature>
<dbReference type="Gene3D" id="1.20.1110.10">
    <property type="entry name" value="Calcium-transporting ATPase, transmembrane domain"/>
    <property type="match status" value="2"/>
</dbReference>
<dbReference type="InterPro" id="IPR006068">
    <property type="entry name" value="ATPase_P-typ_cation-transptr_C"/>
</dbReference>
<feature type="transmembrane region" description="Helical" evidence="8">
    <location>
        <begin position="261"/>
        <end position="291"/>
    </location>
</feature>
<dbReference type="InterPro" id="IPR001757">
    <property type="entry name" value="P_typ_ATPase"/>
</dbReference>
<evidence type="ECO:0000256" key="2">
    <source>
        <dbReference type="ARBA" id="ARBA00022692"/>
    </source>
</evidence>
<evidence type="ECO:0000256" key="5">
    <source>
        <dbReference type="ARBA" id="ARBA00022967"/>
    </source>
</evidence>
<feature type="transmembrane region" description="Helical" evidence="8">
    <location>
        <begin position="233"/>
        <end position="255"/>
    </location>
</feature>
<dbReference type="InterPro" id="IPR023298">
    <property type="entry name" value="ATPase_P-typ_TM_dom_sf"/>
</dbReference>
<dbReference type="PRINTS" id="PR00120">
    <property type="entry name" value="HATPASE"/>
</dbReference>
<dbReference type="InterPro" id="IPR004014">
    <property type="entry name" value="ATPase_P-typ_cation-transptr_N"/>
</dbReference>
<dbReference type="SMART" id="SM00831">
    <property type="entry name" value="Cation_ATPase_N"/>
    <property type="match status" value="1"/>
</dbReference>
<keyword evidence="3" id="KW-0547">Nucleotide-binding</keyword>
<evidence type="ECO:0000313" key="10">
    <source>
        <dbReference type="EMBL" id="KKW91740.1"/>
    </source>
</evidence>
<feature type="transmembrane region" description="Helical" evidence="8">
    <location>
        <begin position="643"/>
        <end position="663"/>
    </location>
</feature>
<protein>
    <submittedName>
        <fullName evidence="10">ATPase</fullName>
    </submittedName>
</protein>
<proteinExistence type="predicted"/>
<feature type="domain" description="Cation-transporting P-type ATPase N-terminal" evidence="9">
    <location>
        <begin position="3"/>
        <end position="66"/>
    </location>
</feature>
<evidence type="ECO:0000256" key="3">
    <source>
        <dbReference type="ARBA" id="ARBA00022741"/>
    </source>
</evidence>
<reference evidence="10 11" key="1">
    <citation type="submission" date="2015-04" db="EMBL/GenBank/DDBJ databases">
        <title>Genome sequence of aromatic hydrocarbons-degrading Sphingobium chungbukense DJ77.</title>
        <authorList>
            <person name="Kim Y.-C."/>
            <person name="Chae J.-C."/>
        </authorList>
    </citation>
    <scope>NUCLEOTIDE SEQUENCE [LARGE SCALE GENOMIC DNA]</scope>
    <source>
        <strain evidence="10 11">DJ77</strain>
    </source>
</reference>
<dbReference type="InterPro" id="IPR018303">
    <property type="entry name" value="ATPase_P-typ_P_site"/>
</dbReference>
<dbReference type="GO" id="GO:0005524">
    <property type="term" value="F:ATP binding"/>
    <property type="evidence" value="ECO:0007669"/>
    <property type="project" value="UniProtKB-KW"/>
</dbReference>
<evidence type="ECO:0000256" key="8">
    <source>
        <dbReference type="SAM" id="Phobius"/>
    </source>
</evidence>
<dbReference type="PRINTS" id="PR00119">
    <property type="entry name" value="CATATPASE"/>
</dbReference>
<dbReference type="Gene3D" id="3.40.50.1000">
    <property type="entry name" value="HAD superfamily/HAD-like"/>
    <property type="match status" value="2"/>
</dbReference>
<feature type="transmembrane region" description="Helical" evidence="8">
    <location>
        <begin position="748"/>
        <end position="766"/>
    </location>
</feature>
<dbReference type="NCBIfam" id="TIGR01494">
    <property type="entry name" value="ATPase_P-type"/>
    <property type="match status" value="2"/>
</dbReference>
<dbReference type="InterPro" id="IPR008250">
    <property type="entry name" value="ATPase_P-typ_transduc_dom_A_sf"/>
</dbReference>
<dbReference type="Pfam" id="PF00690">
    <property type="entry name" value="Cation_ATPase_N"/>
    <property type="match status" value="1"/>
</dbReference>
<dbReference type="RefSeq" id="WP_046763749.1">
    <property type="nucleotide sequence ID" value="NZ_LBIC01000005.1"/>
</dbReference>
<keyword evidence="2 8" id="KW-0812">Transmembrane</keyword>
<dbReference type="InterPro" id="IPR023214">
    <property type="entry name" value="HAD_sf"/>
</dbReference>
<dbReference type="GO" id="GO:0016887">
    <property type="term" value="F:ATP hydrolysis activity"/>
    <property type="evidence" value="ECO:0007669"/>
    <property type="project" value="InterPro"/>
</dbReference>
<evidence type="ECO:0000259" key="9">
    <source>
        <dbReference type="SMART" id="SM00831"/>
    </source>
</evidence>
<dbReference type="Pfam" id="PF00702">
    <property type="entry name" value="Hydrolase"/>
    <property type="match status" value="1"/>
</dbReference>
<dbReference type="InterPro" id="IPR023299">
    <property type="entry name" value="ATPase_P-typ_cyto_dom_N"/>
</dbReference>
<dbReference type="Pfam" id="PF00122">
    <property type="entry name" value="E1-E2_ATPase"/>
    <property type="match status" value="1"/>
</dbReference>
<dbReference type="SUPFAM" id="SSF81653">
    <property type="entry name" value="Calcium ATPase, transduction domain A"/>
    <property type="match status" value="1"/>
</dbReference>
<feature type="transmembrane region" description="Helical" evidence="8">
    <location>
        <begin position="70"/>
        <end position="89"/>
    </location>
</feature>
<dbReference type="SFLD" id="SFLDG00002">
    <property type="entry name" value="C1.7:_P-type_atpase_like"/>
    <property type="match status" value="1"/>
</dbReference>
<dbReference type="InterPro" id="IPR044492">
    <property type="entry name" value="P_typ_ATPase_HD_dom"/>
</dbReference>
<dbReference type="Gene3D" id="2.70.150.10">
    <property type="entry name" value="Calcium-transporting ATPase, cytoplasmic transduction domain A"/>
    <property type="match status" value="1"/>
</dbReference>
<dbReference type="PATRIC" id="fig|56193.3.peg.2375"/>
<name>A0A0M3APJ0_9SPHN</name>
<dbReference type="SFLD" id="SFLDF00027">
    <property type="entry name" value="p-type_atpase"/>
    <property type="match status" value="1"/>
</dbReference>
<feature type="transmembrane region" description="Helical" evidence="8">
    <location>
        <begin position="817"/>
        <end position="836"/>
    </location>
</feature>
<dbReference type="PANTHER" id="PTHR42861">
    <property type="entry name" value="CALCIUM-TRANSPORTING ATPASE"/>
    <property type="match status" value="1"/>
</dbReference>
<organism evidence="10 11">
    <name type="scientific">Sphingobium chungbukense</name>
    <dbReference type="NCBI Taxonomy" id="56193"/>
    <lineage>
        <taxon>Bacteria</taxon>
        <taxon>Pseudomonadati</taxon>
        <taxon>Pseudomonadota</taxon>
        <taxon>Alphaproteobacteria</taxon>
        <taxon>Sphingomonadales</taxon>
        <taxon>Sphingomonadaceae</taxon>
        <taxon>Sphingobium</taxon>
    </lineage>
</organism>
<dbReference type="GO" id="GO:0015662">
    <property type="term" value="F:P-type ion transporter activity"/>
    <property type="evidence" value="ECO:0007669"/>
    <property type="project" value="UniProtKB-ARBA"/>
</dbReference>
<evidence type="ECO:0000256" key="7">
    <source>
        <dbReference type="ARBA" id="ARBA00023136"/>
    </source>
</evidence>
<dbReference type="GO" id="GO:0016020">
    <property type="term" value="C:membrane"/>
    <property type="evidence" value="ECO:0007669"/>
    <property type="project" value="UniProtKB-SubCell"/>
</dbReference>
<dbReference type="Gene3D" id="3.40.1110.10">
    <property type="entry name" value="Calcium-transporting ATPase, cytoplasmic domain N"/>
    <property type="match status" value="2"/>
</dbReference>
<feature type="transmembrane region" description="Helical" evidence="8">
    <location>
        <begin position="669"/>
        <end position="690"/>
    </location>
</feature>
<dbReference type="AlphaFoldDB" id="A0A0M3APJ0"/>
<keyword evidence="5" id="KW-1278">Translocase</keyword>
<dbReference type="Proteomes" id="UP000033874">
    <property type="component" value="Unassembled WGS sequence"/>
</dbReference>
<feature type="transmembrane region" description="Helical" evidence="8">
    <location>
        <begin position="711"/>
        <end position="736"/>
    </location>
</feature>
<accession>A0A0M3APJ0</accession>
<dbReference type="Pfam" id="PF00689">
    <property type="entry name" value="Cation_ATPase_C"/>
    <property type="match status" value="1"/>
</dbReference>
<sequence>MATIGKQADHLGLSASQARDRLAEQGPNELPRPTRRTPLRIAAEVLKEPMFAMLLAAGLIYLLLGDGTEALVLLGFAGLSILITIVQEARTERTLEALRDLSAPRALVIRDGETVRIPGREVVHGDMLVLEAGDRVAADALLIEARELEADESLLTGEAVPVRKRAAQAGDPDRAEPGGDDTPYLFSGAVITHGGGIARVSATGLRSRIGQIGRFLETLETEVPHLQKETARMVSLCAVGGVTIALLVVLLDGWLRGDWMAAFLAGIATAMSLLPEEFPVVLTIFLAMGAWRIAQVGVLTRRASAIEALGAATVLCTDKTGTLTQNRMTVTELWLPTGDMAVPGDGSPGPEFHALIETAALASAPVPVDPMEVAFHNIVKDVRLPARKGWQLTHTNGLRPDLLAMSNVWQTELMGEGLTVAAKGAPEAIARLCRLDGEAHRALDRAVRAMAARGIRVLGVATATIAPDDRDKGHEAHDFSLLGLIGLSDPLRAGVPEAIAQCGSAGIRVVMITGDYPATAQAIAAQAGIASGEVMTGDQVGALSDADLAARVKDVTVFARTMPEQKLRIVSALKAAGEVVAMTGDGVNDAPALKAAHIGIAMGKRGTDVAREASAIVLVEDDFGAIVVAIRLGRRIYDNIRKAIGFIFAVHVPIAGLALSPLLLGLPLVLGPIQIALLEMIIDPVCALVFEAEREESRIMHRPPRSPAERLFSAALVVPSILYGGIALALLIGLHIATTYWGLAPDRVRAVLFFALVASIMALALVNRSFSTSLTRALWRNNASLRYVAAAVLTACGLILTVEPLRRILHFAQPEPADFPFLILLPVLLLLLCEGVKGLQKNIRS</sequence>
<dbReference type="SUPFAM" id="SSF81665">
    <property type="entry name" value="Calcium ATPase, transmembrane domain M"/>
    <property type="match status" value="1"/>
</dbReference>
<keyword evidence="7 8" id="KW-0472">Membrane</keyword>
<dbReference type="STRING" id="56193.YP76_11435"/>
<evidence type="ECO:0000256" key="4">
    <source>
        <dbReference type="ARBA" id="ARBA00022840"/>
    </source>
</evidence>
<keyword evidence="4" id="KW-0067">ATP-binding</keyword>
<feature type="transmembrane region" description="Helical" evidence="8">
    <location>
        <begin position="45"/>
        <end position="64"/>
    </location>
</feature>